<evidence type="ECO:0000256" key="1">
    <source>
        <dbReference type="SAM" id="MobiDB-lite"/>
    </source>
</evidence>
<gene>
    <name evidence="2" type="ORF">CTI12_AA555630</name>
</gene>
<dbReference type="OrthoDB" id="1673143at2759"/>
<feature type="region of interest" description="Disordered" evidence="1">
    <location>
        <begin position="105"/>
        <end position="150"/>
    </location>
</feature>
<evidence type="ECO:0000313" key="3">
    <source>
        <dbReference type="Proteomes" id="UP000245207"/>
    </source>
</evidence>
<organism evidence="2 3">
    <name type="scientific">Artemisia annua</name>
    <name type="common">Sweet wormwood</name>
    <dbReference type="NCBI Taxonomy" id="35608"/>
    <lineage>
        <taxon>Eukaryota</taxon>
        <taxon>Viridiplantae</taxon>
        <taxon>Streptophyta</taxon>
        <taxon>Embryophyta</taxon>
        <taxon>Tracheophyta</taxon>
        <taxon>Spermatophyta</taxon>
        <taxon>Magnoliopsida</taxon>
        <taxon>eudicotyledons</taxon>
        <taxon>Gunneridae</taxon>
        <taxon>Pentapetalae</taxon>
        <taxon>asterids</taxon>
        <taxon>campanulids</taxon>
        <taxon>Asterales</taxon>
        <taxon>Asteraceae</taxon>
        <taxon>Asteroideae</taxon>
        <taxon>Anthemideae</taxon>
        <taxon>Artemisiinae</taxon>
        <taxon>Artemisia</taxon>
    </lineage>
</organism>
<evidence type="ECO:0000313" key="2">
    <source>
        <dbReference type="EMBL" id="PWA41223.1"/>
    </source>
</evidence>
<name>A0A2U1KWX5_ARTAN</name>
<keyword evidence="3" id="KW-1185">Reference proteome</keyword>
<comment type="caution">
    <text evidence="2">The sequence shown here is derived from an EMBL/GenBank/DDBJ whole genome shotgun (WGS) entry which is preliminary data.</text>
</comment>
<dbReference type="AlphaFoldDB" id="A0A2U1KWX5"/>
<accession>A0A2U1KWX5</accession>
<sequence>MDQQAPRSKPCNMYFNLWYPAQLWFSNPFKPIAELWGKILIHEDCSSRQFNRTVGKVCILTDHLDLIKYKIQIPIENEVFMVDINKTKEGIDSLFNGYVLLSSLNDEDSSDEEDDQRSDGQANADSEKENNNDSDNIHLSGNDSSTGWEN</sequence>
<reference evidence="2 3" key="1">
    <citation type="journal article" date="2018" name="Mol. Plant">
        <title>The genome of Artemisia annua provides insight into the evolution of Asteraceae family and artemisinin biosynthesis.</title>
        <authorList>
            <person name="Shen Q."/>
            <person name="Zhang L."/>
            <person name="Liao Z."/>
            <person name="Wang S."/>
            <person name="Yan T."/>
            <person name="Shi P."/>
            <person name="Liu M."/>
            <person name="Fu X."/>
            <person name="Pan Q."/>
            <person name="Wang Y."/>
            <person name="Lv Z."/>
            <person name="Lu X."/>
            <person name="Zhang F."/>
            <person name="Jiang W."/>
            <person name="Ma Y."/>
            <person name="Chen M."/>
            <person name="Hao X."/>
            <person name="Li L."/>
            <person name="Tang Y."/>
            <person name="Lv G."/>
            <person name="Zhou Y."/>
            <person name="Sun X."/>
            <person name="Brodelius P.E."/>
            <person name="Rose J.K.C."/>
            <person name="Tang K."/>
        </authorList>
    </citation>
    <scope>NUCLEOTIDE SEQUENCE [LARGE SCALE GENOMIC DNA]</scope>
    <source>
        <strain evidence="3">cv. Huhao1</strain>
        <tissue evidence="2">Leaf</tissue>
    </source>
</reference>
<feature type="compositionally biased region" description="Polar residues" evidence="1">
    <location>
        <begin position="137"/>
        <end position="150"/>
    </location>
</feature>
<evidence type="ECO:0008006" key="4">
    <source>
        <dbReference type="Google" id="ProtNLM"/>
    </source>
</evidence>
<dbReference type="Proteomes" id="UP000245207">
    <property type="component" value="Unassembled WGS sequence"/>
</dbReference>
<proteinExistence type="predicted"/>
<protein>
    <recommendedName>
        <fullName evidence="4">DUF4283 domain-containing protein</fullName>
    </recommendedName>
</protein>
<feature type="compositionally biased region" description="Acidic residues" evidence="1">
    <location>
        <begin position="105"/>
        <end position="116"/>
    </location>
</feature>
<dbReference type="EMBL" id="PKPP01013222">
    <property type="protein sequence ID" value="PWA41223.1"/>
    <property type="molecule type" value="Genomic_DNA"/>
</dbReference>